<comment type="catalytic activity">
    <reaction evidence="9">
        <text>L-aspartate + O2 = iminosuccinate + H2O2</text>
        <dbReference type="Rhea" id="RHEA:25876"/>
        <dbReference type="ChEBI" id="CHEBI:15379"/>
        <dbReference type="ChEBI" id="CHEBI:16240"/>
        <dbReference type="ChEBI" id="CHEBI:29991"/>
        <dbReference type="ChEBI" id="CHEBI:77875"/>
        <dbReference type="EC" id="1.4.3.16"/>
    </reaction>
    <physiologicalReaction direction="left-to-right" evidence="9">
        <dbReference type="Rhea" id="RHEA:25877"/>
    </physiologicalReaction>
</comment>
<dbReference type="Gene3D" id="3.50.50.60">
    <property type="entry name" value="FAD/NAD(P)-binding domain"/>
    <property type="match status" value="1"/>
</dbReference>
<feature type="domain" description="Fumarate reductase/succinate dehydrogenase flavoprotein-like C-terminal" evidence="13">
    <location>
        <begin position="437"/>
        <end position="513"/>
    </location>
</feature>
<evidence type="ECO:0000256" key="5">
    <source>
        <dbReference type="ARBA" id="ARBA00022630"/>
    </source>
</evidence>
<dbReference type="InterPro" id="IPR003953">
    <property type="entry name" value="FAD-dep_OxRdtase_2_FAD-bd"/>
</dbReference>
<comment type="cofactor">
    <cofactor evidence="1">
        <name>FAD</name>
        <dbReference type="ChEBI" id="CHEBI:57692"/>
    </cofactor>
</comment>
<evidence type="ECO:0000256" key="7">
    <source>
        <dbReference type="ARBA" id="ARBA00022827"/>
    </source>
</evidence>
<evidence type="ECO:0000256" key="8">
    <source>
        <dbReference type="ARBA" id="ARBA00023002"/>
    </source>
</evidence>
<organism evidence="14">
    <name type="scientific">uncultured delta proteobacterium</name>
    <dbReference type="NCBI Taxonomy" id="34034"/>
    <lineage>
        <taxon>Bacteria</taxon>
        <taxon>Deltaproteobacteria</taxon>
        <taxon>environmental samples</taxon>
    </lineage>
</organism>
<dbReference type="SUPFAM" id="SSF51905">
    <property type="entry name" value="FAD/NAD(P)-binding domain"/>
    <property type="match status" value="1"/>
</dbReference>
<dbReference type="EMBL" id="FLUQ01000004">
    <property type="protein sequence ID" value="SBW08576.1"/>
    <property type="molecule type" value="Genomic_DNA"/>
</dbReference>
<dbReference type="Pfam" id="PF02910">
    <property type="entry name" value="Succ_DH_flav_C"/>
    <property type="match status" value="1"/>
</dbReference>
<evidence type="ECO:0000256" key="10">
    <source>
        <dbReference type="PIRSR" id="PIRSR000171-1"/>
    </source>
</evidence>
<dbReference type="Gene3D" id="1.20.58.100">
    <property type="entry name" value="Fumarate reductase/succinate dehydrogenase flavoprotein-like, C-terminal domain"/>
    <property type="match status" value="1"/>
</dbReference>
<feature type="domain" description="FAD-dependent oxidoreductase 2 FAD-binding" evidence="12">
    <location>
        <begin position="13"/>
        <end position="390"/>
    </location>
</feature>
<evidence type="ECO:0000256" key="11">
    <source>
        <dbReference type="SAM" id="MobiDB-lite"/>
    </source>
</evidence>
<dbReference type="Gene3D" id="3.90.700.10">
    <property type="entry name" value="Succinate dehydrogenase/fumarate reductase flavoprotein, catalytic domain"/>
    <property type="match status" value="1"/>
</dbReference>
<dbReference type="PANTHER" id="PTHR42716">
    <property type="entry name" value="L-ASPARTATE OXIDASE"/>
    <property type="match status" value="1"/>
</dbReference>
<dbReference type="PRINTS" id="PR00368">
    <property type="entry name" value="FADPNR"/>
</dbReference>
<evidence type="ECO:0000256" key="6">
    <source>
        <dbReference type="ARBA" id="ARBA00022642"/>
    </source>
</evidence>
<dbReference type="UniPathway" id="UPA00253">
    <property type="reaction ID" value="UER00326"/>
</dbReference>
<evidence type="ECO:0000259" key="13">
    <source>
        <dbReference type="Pfam" id="PF02910"/>
    </source>
</evidence>
<evidence type="ECO:0000256" key="1">
    <source>
        <dbReference type="ARBA" id="ARBA00001974"/>
    </source>
</evidence>
<evidence type="ECO:0000256" key="3">
    <source>
        <dbReference type="ARBA" id="ARBA00008562"/>
    </source>
</evidence>
<dbReference type="InterPro" id="IPR036188">
    <property type="entry name" value="FAD/NAD-bd_sf"/>
</dbReference>
<dbReference type="GO" id="GO:0008734">
    <property type="term" value="F:L-aspartate oxidase activity"/>
    <property type="evidence" value="ECO:0007669"/>
    <property type="project" value="UniProtKB-EC"/>
</dbReference>
<sequence>MPASAAVLPVRPDVLVVGGGLAGLMAALAARREGRSMAVLSLGPAGLSGNTLVAGGVISGASRAPGNTADLFFHDLIASGQGLADPELASRLAGDSSGMLECLESLGVPLRREGRGFRCVHPAGHSVPRTAFVDRPAAALTARGRAFLDPLLAALSSMDVPLLNGLRVTDLLRGGGRVAGVAAVDRKSGERLQVRAGAVVLATGGYGGLFRKTDNVSDSHGDGLVLALEAGCALRDMEMVQFYPNVMPAPFRLDIPNSLFRDGAVLRNRNGERFILRHNAAGELMTRDALARAIALEIRAGGGVDGCVYTDCRGVPENVLRDRHGLLCAALAKRGIDPRKDWLKGEPVAHYTMGGIRVDPDGRTGIPGLYAAGEICGGVHGANRLAGAALMEAAVFGRRAGMAAAREAGPLPAKTEPVAPSGKGTDRPAADRAAAMKRLREILWTHASILRDAAGLRAALDETHAMREEWGRGGGPADRAFGRTLRLAGAVTASALLREESRGAHCRTDYPGTSPDWAVSLAVTLQGGALSIFRDEPARPSAPFSGDAVF</sequence>
<evidence type="ECO:0000256" key="4">
    <source>
        <dbReference type="ARBA" id="ARBA00012173"/>
    </source>
</evidence>
<reference evidence="14" key="1">
    <citation type="submission" date="2016-04" db="EMBL/GenBank/DDBJ databases">
        <authorList>
            <person name="Evans L.H."/>
            <person name="Alamgir A."/>
            <person name="Owens N."/>
            <person name="Weber N.D."/>
            <person name="Virtaneva K."/>
            <person name="Barbian K."/>
            <person name="Babar A."/>
            <person name="Rosenke K."/>
        </authorList>
    </citation>
    <scope>NUCLEOTIDE SEQUENCE</scope>
    <source>
        <strain evidence="14">86</strain>
    </source>
</reference>
<dbReference type="PIRSF" id="PIRSF000171">
    <property type="entry name" value="SDHA_APRA_LASPO"/>
    <property type="match status" value="1"/>
</dbReference>
<protein>
    <recommendedName>
        <fullName evidence="4">L-aspartate oxidase</fullName>
        <ecNumber evidence="4">1.4.3.16</ecNumber>
    </recommendedName>
</protein>
<dbReference type="SUPFAM" id="SSF46977">
    <property type="entry name" value="Succinate dehydrogenase/fumarate reductase flavoprotein C-terminal domain"/>
    <property type="match status" value="1"/>
</dbReference>
<comment type="pathway">
    <text evidence="2">Cofactor biosynthesis; NAD(+) biosynthesis; iminoaspartate from L-aspartate (oxidase route): step 1/1.</text>
</comment>
<keyword evidence="8 14" id="KW-0560">Oxidoreductase</keyword>
<dbReference type="AlphaFoldDB" id="A0A212KA77"/>
<keyword evidence="7" id="KW-0274">FAD</keyword>
<dbReference type="EC" id="1.4.3.16" evidence="4"/>
<accession>A0A212KA77</accession>
<dbReference type="Pfam" id="PF00890">
    <property type="entry name" value="FAD_binding_2"/>
    <property type="match status" value="1"/>
</dbReference>
<evidence type="ECO:0000256" key="2">
    <source>
        <dbReference type="ARBA" id="ARBA00004950"/>
    </source>
</evidence>
<evidence type="ECO:0000256" key="9">
    <source>
        <dbReference type="ARBA" id="ARBA00048305"/>
    </source>
</evidence>
<comment type="similarity">
    <text evidence="3">Belongs to the FAD-dependent oxidoreductase 2 family. NadB subfamily.</text>
</comment>
<dbReference type="InterPro" id="IPR027477">
    <property type="entry name" value="Succ_DH/fumarate_Rdtase_cat_sf"/>
</dbReference>
<name>A0A212KA77_9DELT</name>
<evidence type="ECO:0000313" key="14">
    <source>
        <dbReference type="EMBL" id="SBW08576.1"/>
    </source>
</evidence>
<dbReference type="PANTHER" id="PTHR42716:SF2">
    <property type="entry name" value="L-ASPARTATE OXIDASE, CHLOROPLASTIC"/>
    <property type="match status" value="1"/>
</dbReference>
<feature type="region of interest" description="Disordered" evidence="11">
    <location>
        <begin position="407"/>
        <end position="428"/>
    </location>
</feature>
<dbReference type="GO" id="GO:0034628">
    <property type="term" value="P:'de novo' NAD+ biosynthetic process from L-aspartate"/>
    <property type="evidence" value="ECO:0007669"/>
    <property type="project" value="TreeGrafter"/>
</dbReference>
<dbReference type="PRINTS" id="PR00411">
    <property type="entry name" value="PNDRDTASEI"/>
</dbReference>
<evidence type="ECO:0000259" key="12">
    <source>
        <dbReference type="Pfam" id="PF00890"/>
    </source>
</evidence>
<dbReference type="InterPro" id="IPR005288">
    <property type="entry name" value="NadB"/>
</dbReference>
<keyword evidence="5" id="KW-0285">Flavoprotein</keyword>
<proteinExistence type="inferred from homology"/>
<feature type="active site" description="Proton acceptor" evidence="10">
    <location>
        <position position="287"/>
    </location>
</feature>
<dbReference type="InterPro" id="IPR037099">
    <property type="entry name" value="Fum_R/Succ_DH_flav-like_C_sf"/>
</dbReference>
<keyword evidence="6" id="KW-0662">Pyridine nucleotide biosynthesis</keyword>
<gene>
    <name evidence="14" type="ORF">KL86DPRO_40133</name>
</gene>
<dbReference type="InterPro" id="IPR015939">
    <property type="entry name" value="Fum_Rdtase/Succ_DH_flav-like_C"/>
</dbReference>
<dbReference type="SUPFAM" id="SSF56425">
    <property type="entry name" value="Succinate dehydrogenase/fumarate reductase flavoprotein, catalytic domain"/>
    <property type="match status" value="1"/>
</dbReference>